<dbReference type="PANTHER" id="PTHR10357">
    <property type="entry name" value="ALPHA-AMYLASE FAMILY MEMBER"/>
    <property type="match status" value="1"/>
</dbReference>
<accession>A0A2T5FTM3</accession>
<dbReference type="InterPro" id="IPR006047">
    <property type="entry name" value="GH13_cat_dom"/>
</dbReference>
<evidence type="ECO:0000313" key="4">
    <source>
        <dbReference type="Proteomes" id="UP000244162"/>
    </source>
</evidence>
<evidence type="ECO:0000256" key="1">
    <source>
        <dbReference type="SAM" id="SignalP"/>
    </source>
</evidence>
<sequence>MALGLAAMLFGAPMAPAANFRDRLAQDELIYFVLPDRFENGDAANDRGGLKGDRLRTGFDPAAKGFYHGGDLKGLTARLDYIQGLGATAIWLGPIYKNKPVQGPPGQESAGYHGYWITDFTDVDPHFGTRADLKAFVDAAHARGVKVYLDIITNHTADVIRYRECPTSACAYRSLADYPYSTRGGVKGPGINAGFAGDDKARQTAANFARLTQPDYAYAPYVPAAEAKVKKPEWLNDPIWYHNRGDTSFKGESSTYGDFSGLDDLFTENPRVMQGFIDIYGKWIDDFGIDGFRIDTARHVNPEFWQAFVPAMIERAKARGIPNFHIFGEVADPDPATLARFTRVDRYPAVLDFGFQSAVTEVLAGKAGTDRLAELFQVDALYEGGPVSAVQLPTFLGNHDMGRFAHLLRAAAPSLSNEDLFKRVTLGHAMLIFARGAPVIYYGDEQGFTGDGGDQDAREDMFASKVASYNDNKLIGTDKTTATASFDPAAPLYRAISTMAAIRAADPALRRGEQIVRNYDEGQGLFAFSRQLADGTETLVVLNTSTKPVSGQIQVDAASRSWRSLHGSCAPAASARGSYAVSLAPLDYLVCTAQPSGEAR</sequence>
<organism evidence="3 4">
    <name type="scientific">Sphingomonas oleivorans</name>
    <dbReference type="NCBI Taxonomy" id="1735121"/>
    <lineage>
        <taxon>Bacteria</taxon>
        <taxon>Pseudomonadati</taxon>
        <taxon>Pseudomonadota</taxon>
        <taxon>Alphaproteobacteria</taxon>
        <taxon>Sphingomonadales</taxon>
        <taxon>Sphingomonadaceae</taxon>
        <taxon>Sphingomonas</taxon>
    </lineage>
</organism>
<dbReference type="AlphaFoldDB" id="A0A2T5FTM3"/>
<keyword evidence="1" id="KW-0732">Signal</keyword>
<feature type="chain" id="PRO_5015492752" evidence="1">
    <location>
        <begin position="18"/>
        <end position="600"/>
    </location>
</feature>
<proteinExistence type="predicted"/>
<dbReference type="InterPro" id="IPR013780">
    <property type="entry name" value="Glyco_hydro_b"/>
</dbReference>
<dbReference type="Proteomes" id="UP000244162">
    <property type="component" value="Unassembled WGS sequence"/>
</dbReference>
<evidence type="ECO:0000259" key="2">
    <source>
        <dbReference type="SMART" id="SM00642"/>
    </source>
</evidence>
<dbReference type="InterPro" id="IPR017853">
    <property type="entry name" value="GH"/>
</dbReference>
<name>A0A2T5FTM3_9SPHN</name>
<keyword evidence="4" id="KW-1185">Reference proteome</keyword>
<dbReference type="SMART" id="SM00642">
    <property type="entry name" value="Aamy"/>
    <property type="match status" value="1"/>
</dbReference>
<evidence type="ECO:0000313" key="3">
    <source>
        <dbReference type="EMBL" id="PTQ07415.1"/>
    </source>
</evidence>
<dbReference type="OrthoDB" id="9805159at2"/>
<dbReference type="Pfam" id="PF00128">
    <property type="entry name" value="Alpha-amylase"/>
    <property type="match status" value="1"/>
</dbReference>
<gene>
    <name evidence="3" type="ORF">CLG96_17895</name>
</gene>
<protein>
    <submittedName>
        <fullName evidence="3">Alpha-amylase</fullName>
    </submittedName>
</protein>
<dbReference type="SUPFAM" id="SSF51445">
    <property type="entry name" value="(Trans)glycosidases"/>
    <property type="match status" value="1"/>
</dbReference>
<dbReference type="PANTHER" id="PTHR10357:SF209">
    <property type="entry name" value="PERIPLASMIC ALPHA-AMYLASE"/>
    <property type="match status" value="1"/>
</dbReference>
<feature type="domain" description="Glycosyl hydrolase family 13 catalytic" evidence="2">
    <location>
        <begin position="32"/>
        <end position="503"/>
    </location>
</feature>
<dbReference type="EMBL" id="NWBU01000018">
    <property type="protein sequence ID" value="PTQ07415.1"/>
    <property type="molecule type" value="Genomic_DNA"/>
</dbReference>
<dbReference type="SUPFAM" id="SSF51011">
    <property type="entry name" value="Glycosyl hydrolase domain"/>
    <property type="match status" value="1"/>
</dbReference>
<reference evidence="3 4" key="1">
    <citation type="submission" date="2017-09" db="EMBL/GenBank/DDBJ databases">
        <title>Sphingomonas panjinensis sp.nov., isolated from oil-contaminated soil.</title>
        <authorList>
            <person name="Wang L."/>
            <person name="Chen L."/>
        </authorList>
    </citation>
    <scope>NUCLEOTIDE SEQUENCE [LARGE SCALE GENOMIC DNA]</scope>
    <source>
        <strain evidence="3 4">FW-11</strain>
    </source>
</reference>
<comment type="caution">
    <text evidence="3">The sequence shown here is derived from an EMBL/GenBank/DDBJ whole genome shotgun (WGS) entry which is preliminary data.</text>
</comment>
<dbReference type="CDD" id="cd11339">
    <property type="entry name" value="AmyAc_bac_CMD_like_2"/>
    <property type="match status" value="1"/>
</dbReference>
<feature type="signal peptide" evidence="1">
    <location>
        <begin position="1"/>
        <end position="17"/>
    </location>
</feature>
<dbReference type="Gene3D" id="2.60.40.1180">
    <property type="entry name" value="Golgi alpha-mannosidase II"/>
    <property type="match status" value="1"/>
</dbReference>
<dbReference type="GO" id="GO:0005975">
    <property type="term" value="P:carbohydrate metabolic process"/>
    <property type="evidence" value="ECO:0007669"/>
    <property type="project" value="InterPro"/>
</dbReference>
<dbReference type="Gene3D" id="3.20.20.80">
    <property type="entry name" value="Glycosidases"/>
    <property type="match status" value="1"/>
</dbReference>